<feature type="region of interest" description="Disordered" evidence="1">
    <location>
        <begin position="851"/>
        <end position="874"/>
    </location>
</feature>
<feature type="compositionally biased region" description="Basic and acidic residues" evidence="1">
    <location>
        <begin position="119"/>
        <end position="129"/>
    </location>
</feature>
<dbReference type="SUPFAM" id="SSF47095">
    <property type="entry name" value="HMG-box"/>
    <property type="match status" value="1"/>
</dbReference>
<feature type="compositionally biased region" description="Low complexity" evidence="1">
    <location>
        <begin position="858"/>
        <end position="870"/>
    </location>
</feature>
<evidence type="ECO:0000256" key="1">
    <source>
        <dbReference type="SAM" id="MobiDB-lite"/>
    </source>
</evidence>
<feature type="region of interest" description="Disordered" evidence="1">
    <location>
        <begin position="467"/>
        <end position="516"/>
    </location>
</feature>
<evidence type="ECO:0000313" key="3">
    <source>
        <dbReference type="EMBL" id="KAJ2896589.1"/>
    </source>
</evidence>
<dbReference type="InterPro" id="IPR035240">
    <property type="entry name" value="SprT_Zn_ribbon"/>
</dbReference>
<keyword evidence="4" id="KW-1185">Reference proteome</keyword>
<feature type="region of interest" description="Disordered" evidence="1">
    <location>
        <begin position="26"/>
        <end position="446"/>
    </location>
</feature>
<feature type="compositionally biased region" description="Basic and acidic residues" evidence="1">
    <location>
        <begin position="542"/>
        <end position="551"/>
    </location>
</feature>
<accession>A0AAD5WP00</accession>
<dbReference type="AlphaFoldDB" id="A0AAD5WP00"/>
<feature type="region of interest" description="Disordered" evidence="1">
    <location>
        <begin position="542"/>
        <end position="569"/>
    </location>
</feature>
<dbReference type="Proteomes" id="UP001201980">
    <property type="component" value="Unassembled WGS sequence"/>
</dbReference>
<dbReference type="InterPro" id="IPR036910">
    <property type="entry name" value="HMG_box_dom_sf"/>
</dbReference>
<evidence type="ECO:0000313" key="4">
    <source>
        <dbReference type="Proteomes" id="UP001201980"/>
    </source>
</evidence>
<dbReference type="PANTHER" id="PTHR23099:SF0">
    <property type="entry name" value="GERM CELL NUCLEAR ACIDIC PROTEIN"/>
    <property type="match status" value="1"/>
</dbReference>
<organism evidence="3 4">
    <name type="scientific">Zalerion maritima</name>
    <dbReference type="NCBI Taxonomy" id="339359"/>
    <lineage>
        <taxon>Eukaryota</taxon>
        <taxon>Fungi</taxon>
        <taxon>Dikarya</taxon>
        <taxon>Ascomycota</taxon>
        <taxon>Pezizomycotina</taxon>
        <taxon>Sordariomycetes</taxon>
        <taxon>Lulworthiomycetidae</taxon>
        <taxon>Lulworthiales</taxon>
        <taxon>Lulworthiaceae</taxon>
        <taxon>Zalerion</taxon>
    </lineage>
</organism>
<dbReference type="PANTHER" id="PTHR23099">
    <property type="entry name" value="TRANSCRIPTIONAL REGULATOR"/>
    <property type="match status" value="1"/>
</dbReference>
<proteinExistence type="predicted"/>
<comment type="caution">
    <text evidence="3">The sequence shown here is derived from an EMBL/GenBank/DDBJ whole genome shotgun (WGS) entry which is preliminary data.</text>
</comment>
<dbReference type="InterPro" id="IPR006640">
    <property type="entry name" value="SprT-like_domain"/>
</dbReference>
<feature type="compositionally biased region" description="Acidic residues" evidence="1">
    <location>
        <begin position="342"/>
        <end position="389"/>
    </location>
</feature>
<dbReference type="Pfam" id="PF17283">
    <property type="entry name" value="Zn_ribbon_SprT"/>
    <property type="match status" value="1"/>
</dbReference>
<evidence type="ECO:0000259" key="2">
    <source>
        <dbReference type="SMART" id="SM00731"/>
    </source>
</evidence>
<feature type="compositionally biased region" description="Basic and acidic residues" evidence="1">
    <location>
        <begin position="244"/>
        <end position="254"/>
    </location>
</feature>
<feature type="domain" description="SprT-like" evidence="2">
    <location>
        <begin position="591"/>
        <end position="761"/>
    </location>
</feature>
<dbReference type="GO" id="GO:0005634">
    <property type="term" value="C:nucleus"/>
    <property type="evidence" value="ECO:0007669"/>
    <property type="project" value="TreeGrafter"/>
</dbReference>
<dbReference type="SMART" id="SM00731">
    <property type="entry name" value="SprT"/>
    <property type="match status" value="1"/>
</dbReference>
<dbReference type="Pfam" id="PF10263">
    <property type="entry name" value="SprT-like"/>
    <property type="match status" value="1"/>
</dbReference>
<dbReference type="Gene3D" id="1.10.30.10">
    <property type="entry name" value="High mobility group box domain"/>
    <property type="match status" value="1"/>
</dbReference>
<feature type="compositionally biased region" description="Basic and acidic residues" evidence="1">
    <location>
        <begin position="210"/>
        <end position="221"/>
    </location>
</feature>
<feature type="compositionally biased region" description="Acidic residues" evidence="1">
    <location>
        <begin position="173"/>
        <end position="196"/>
    </location>
</feature>
<reference evidence="3" key="1">
    <citation type="submission" date="2022-07" db="EMBL/GenBank/DDBJ databases">
        <title>Draft genome sequence of Zalerion maritima ATCC 34329, a (micro)plastics degrading marine fungus.</title>
        <authorList>
            <person name="Paco A."/>
            <person name="Goncalves M.F.M."/>
            <person name="Rocha-Santos T.A.P."/>
            <person name="Alves A."/>
        </authorList>
    </citation>
    <scope>NUCLEOTIDE SEQUENCE</scope>
    <source>
        <strain evidence="3">ATCC 34329</strain>
    </source>
</reference>
<gene>
    <name evidence="3" type="ORF">MKZ38_005412</name>
</gene>
<dbReference type="CDD" id="cd00084">
    <property type="entry name" value="HMG-box_SF"/>
    <property type="match status" value="1"/>
</dbReference>
<dbReference type="GO" id="GO:0006950">
    <property type="term" value="P:response to stress"/>
    <property type="evidence" value="ECO:0007669"/>
    <property type="project" value="UniProtKB-ARBA"/>
</dbReference>
<feature type="compositionally biased region" description="Acidic residues" evidence="1">
    <location>
        <begin position="130"/>
        <end position="144"/>
    </location>
</feature>
<sequence length="894" mass="97915">MARLATREDSGSEDEFSILLKETKAKRALQPSAEKKPIRRLKATSSPRKPLAGAAAGPSETPGSVNRRRKIGVLKDNNPLMRRWNSKEGQAIEIDDLSDEAPAKTPSRSRATKKQVLKALEKKPKSKSEVDDESDNFEESDEEPIAPIRTPRRSQPRRAAAATAAKSILVESSEGEQEECEDEEETNNESEVDDSELSSVPGMSADDQDDVHNAETSRHDLSLSSPPAHDISSKLSNSNAEISHISHQDARQPLDDFSDEEDLDRQLQEQIEEEMSWMVDRQQEAPPSATKVPHSEASSLSENFEDANETLEEMKPAFSDEEPSTSNGPKIAKAQISKPIEPAEEAEALEDDDEDKGEDDDEDDEDEDELEESASEEEEEEEDDSDFVEEASASEVEEEVIKPTPRSRARRPQNASSRGRFALHSRSDNIKSPPTHKVDPLGGVIPKQAVAKEQSLEDAFEHLQILDDPPALKPRSHPTIEAENTPPSTSKSKTTGGRLASPKKFDHIPKTPHRPTNDLFWNQDFVDDWNDTHSPQKLFSPEKKLVSKKASEAAASTPPMKKKTASEAKTAKQVRKAFEDKKEKIATSFLHSVDEGVTQGELGRLAASTGGIKIVWTKQLNTTAGRANWKRETVRPVSSSSAAVGTVVKHHASIELASKVITDESRLLNVLAHEFCHLTNFMITGETRNPHGKSFKAWAAKVTSKFGKSHGIEVTTKHSYDIDFRYVWQCEECGMEYKRHSRSIDTVRHRCGGCKGGLIQVRPVPRGVGKGATAVGKTSRGTVGGGADGSAAVGAGASANATMTVGTPIKKKPTEYQTFMKEHMKVVRQENPGSPQKDIMRLVAEKWALSGKGKGKGARAAEGGELGESSTPTAIPTPMVKKLEATMVDLTLEE</sequence>
<dbReference type="EMBL" id="JAKWBI020000323">
    <property type="protein sequence ID" value="KAJ2896589.1"/>
    <property type="molecule type" value="Genomic_DNA"/>
</dbReference>
<protein>
    <recommendedName>
        <fullName evidence="2">SprT-like domain-containing protein</fullName>
    </recommendedName>
</protein>
<name>A0AAD5WP00_9PEZI</name>
<feature type="compositionally biased region" description="Low complexity" evidence="1">
    <location>
        <begin position="485"/>
        <end position="495"/>
    </location>
</feature>